<comment type="similarity">
    <text evidence="1">Belongs to the mycobacterial PPE family.</text>
</comment>
<sequence>MAGIRVDPAEVGPRISAALSSAAAALAAPAAITPPAAPGADPVSVAAAGQVAASAGRLSADLAGGIARITEGSQAVAAALQRYVDGDAAGAQGISGGSVGAGSVGGAVQAALSALNIPAPPAVSIPDMPDMSSAVAQIPAEPATVDDALRGGAGEAGMEAHAAAWDSAAAELSSAAAALQSLAAGLPSSWDSEAASLLSARLQSFGQWMNDGATSAGAQAMAARQVGSYWRSAVAEHPRAEDVRQRYKLLLAASTRAAAGDPRGAAEAAEHERAIEEAREVSASTINRYGEGAGGANDQVNKPGDSPRISGDGDPRLPDKPAGEIGSIDDPAAADELQSGDAAQGLGESTGQSMQSVMSTLMQIPSMVANAGGQMMGKAGESVQQMGQQASQAASQLGNVLGGGGSPTGGSGLGSAGRNPLSALGSGGGGSGLGGGGGGAGGGGRTMPASLPEQAPAAAPPPAASSTTAPSTGAGARPGGFGGSGMMPMGMMPHNRGGEGDKEAARNKDWFPDEPLVADEPEVSEPVAGQRRRVRPTET</sequence>
<evidence type="ECO:0000256" key="2">
    <source>
        <dbReference type="SAM" id="MobiDB-lite"/>
    </source>
</evidence>
<dbReference type="InterPro" id="IPR000084">
    <property type="entry name" value="PE-PGRS_N"/>
</dbReference>
<dbReference type="SUPFAM" id="SSF140459">
    <property type="entry name" value="PE/PPE dimer-like"/>
    <property type="match status" value="1"/>
</dbReference>
<accession>A0ABT4HLK7</accession>
<evidence type="ECO:0000313" key="5">
    <source>
        <dbReference type="EMBL" id="MCZ0730691.1"/>
    </source>
</evidence>
<keyword evidence="6" id="KW-1185">Reference proteome</keyword>
<feature type="compositionally biased region" description="Low complexity" evidence="2">
    <location>
        <begin position="486"/>
        <end position="495"/>
    </location>
</feature>
<feature type="compositionally biased region" description="Gly residues" evidence="2">
    <location>
        <begin position="476"/>
        <end position="485"/>
    </location>
</feature>
<feature type="region of interest" description="Disordered" evidence="2">
    <location>
        <begin position="288"/>
        <end position="330"/>
    </location>
</feature>
<feature type="compositionally biased region" description="Low complexity" evidence="2">
    <location>
        <begin position="448"/>
        <end position="457"/>
    </location>
</feature>
<dbReference type="EMBL" id="JAPQYE010000011">
    <property type="protein sequence ID" value="MCZ0730691.1"/>
    <property type="molecule type" value="Genomic_DNA"/>
</dbReference>
<evidence type="ECO:0000259" key="3">
    <source>
        <dbReference type="Pfam" id="PF00823"/>
    </source>
</evidence>
<dbReference type="Gene3D" id="1.20.1260.20">
    <property type="entry name" value="PPE superfamily"/>
    <property type="match status" value="1"/>
</dbReference>
<evidence type="ECO:0000256" key="1">
    <source>
        <dbReference type="ARBA" id="ARBA00010652"/>
    </source>
</evidence>
<feature type="compositionally biased region" description="Gly residues" evidence="2">
    <location>
        <begin position="425"/>
        <end position="445"/>
    </location>
</feature>
<evidence type="ECO:0000259" key="4">
    <source>
        <dbReference type="Pfam" id="PF00934"/>
    </source>
</evidence>
<feature type="region of interest" description="Disordered" evidence="2">
    <location>
        <begin position="397"/>
        <end position="539"/>
    </location>
</feature>
<comment type="caution">
    <text evidence="5">The sequence shown here is derived from an EMBL/GenBank/DDBJ whole genome shotgun (WGS) entry which is preliminary data.</text>
</comment>
<gene>
    <name evidence="5" type="ORF">OY187_21810</name>
</gene>
<organism evidence="5 6">
    <name type="scientific">Mycolicibacterium iranicum</name>
    <name type="common">Mycobacterium iranicum</name>
    <dbReference type="NCBI Taxonomy" id="912594"/>
    <lineage>
        <taxon>Bacteria</taxon>
        <taxon>Bacillati</taxon>
        <taxon>Actinomycetota</taxon>
        <taxon>Actinomycetes</taxon>
        <taxon>Mycobacteriales</taxon>
        <taxon>Mycobacteriaceae</taxon>
        <taxon>Mycolicibacterium</taxon>
    </lineage>
</organism>
<proteinExistence type="inferred from homology"/>
<dbReference type="Pfam" id="PF00934">
    <property type="entry name" value="PE"/>
    <property type="match status" value="1"/>
</dbReference>
<feature type="domain" description="PPE" evidence="3">
    <location>
        <begin position="146"/>
        <end position="289"/>
    </location>
</feature>
<dbReference type="InterPro" id="IPR038332">
    <property type="entry name" value="PPE_sf"/>
</dbReference>
<feature type="compositionally biased region" description="Low complexity" evidence="2">
    <location>
        <begin position="464"/>
        <end position="475"/>
    </location>
</feature>
<feature type="compositionally biased region" description="Basic and acidic residues" evidence="2">
    <location>
        <begin position="496"/>
        <end position="511"/>
    </location>
</feature>
<protein>
    <submittedName>
        <fullName evidence="5">PPE domain-containing protein</fullName>
    </submittedName>
</protein>
<feature type="compositionally biased region" description="Gly residues" evidence="2">
    <location>
        <begin position="400"/>
        <end position="415"/>
    </location>
</feature>
<evidence type="ECO:0000313" key="6">
    <source>
        <dbReference type="Proteomes" id="UP001084650"/>
    </source>
</evidence>
<reference evidence="5" key="1">
    <citation type="submission" date="2022-12" db="EMBL/GenBank/DDBJ databases">
        <title>Whole genome sequence of Mycolicibacterium iranicum strain SBH312.</title>
        <authorList>
            <person name="Jani J."/>
            <person name="Arifin Mustapha Z."/>
            <person name="Ahmed K."/>
            <person name="Kai Ling C."/>
        </authorList>
    </citation>
    <scope>NUCLEOTIDE SEQUENCE</scope>
    <source>
        <strain evidence="5">SBH312</strain>
    </source>
</reference>
<feature type="compositionally biased region" description="Basic residues" evidence="2">
    <location>
        <begin position="530"/>
        <end position="539"/>
    </location>
</feature>
<feature type="compositionally biased region" description="Basic and acidic residues" evidence="2">
    <location>
        <begin position="311"/>
        <end position="322"/>
    </location>
</feature>
<feature type="domain" description="PE" evidence="4">
    <location>
        <begin position="14"/>
        <end position="89"/>
    </location>
</feature>
<dbReference type="Proteomes" id="UP001084650">
    <property type="component" value="Unassembled WGS sequence"/>
</dbReference>
<dbReference type="RefSeq" id="WP_268787210.1">
    <property type="nucleotide sequence ID" value="NZ_JAPQYE010000011.1"/>
</dbReference>
<dbReference type="Pfam" id="PF00823">
    <property type="entry name" value="PPE"/>
    <property type="match status" value="1"/>
</dbReference>
<dbReference type="InterPro" id="IPR000030">
    <property type="entry name" value="PPE_dom"/>
</dbReference>
<name>A0ABT4HLK7_MYCIR</name>